<evidence type="ECO:0000256" key="3">
    <source>
        <dbReference type="RuleBase" id="RU003616"/>
    </source>
</evidence>
<evidence type="ECO:0000256" key="2">
    <source>
        <dbReference type="PROSITE-ProRule" id="PRU00285"/>
    </source>
</evidence>
<organism evidence="5 6">
    <name type="scientific">Vitrella brassicaformis (strain CCMP3155)</name>
    <dbReference type="NCBI Taxonomy" id="1169540"/>
    <lineage>
        <taxon>Eukaryota</taxon>
        <taxon>Sar</taxon>
        <taxon>Alveolata</taxon>
        <taxon>Colpodellida</taxon>
        <taxon>Vitrellaceae</taxon>
        <taxon>Vitrella</taxon>
    </lineage>
</organism>
<dbReference type="CDD" id="cd06464">
    <property type="entry name" value="ACD_sHsps-like"/>
    <property type="match status" value="1"/>
</dbReference>
<dbReference type="PANTHER" id="PTHR11527">
    <property type="entry name" value="HEAT-SHOCK PROTEIN 20 FAMILY MEMBER"/>
    <property type="match status" value="1"/>
</dbReference>
<evidence type="ECO:0000313" key="6">
    <source>
        <dbReference type="Proteomes" id="UP000041254"/>
    </source>
</evidence>
<accession>A0A0G4FYL3</accession>
<proteinExistence type="inferred from homology"/>
<dbReference type="AlphaFoldDB" id="A0A0G4FYL3"/>
<dbReference type="OrthoDB" id="329860at2759"/>
<evidence type="ECO:0000259" key="4">
    <source>
        <dbReference type="PROSITE" id="PS01031"/>
    </source>
</evidence>
<reference evidence="5 6" key="1">
    <citation type="submission" date="2014-11" db="EMBL/GenBank/DDBJ databases">
        <authorList>
            <person name="Zhu J."/>
            <person name="Qi W."/>
            <person name="Song R."/>
        </authorList>
    </citation>
    <scope>NUCLEOTIDE SEQUENCE [LARGE SCALE GENOMIC DNA]</scope>
</reference>
<feature type="domain" description="SHSP" evidence="4">
    <location>
        <begin position="75"/>
        <end position="187"/>
    </location>
</feature>
<dbReference type="Pfam" id="PF00011">
    <property type="entry name" value="HSP20"/>
    <property type="match status" value="1"/>
</dbReference>
<evidence type="ECO:0000256" key="1">
    <source>
        <dbReference type="ARBA" id="ARBA00023016"/>
    </source>
</evidence>
<comment type="similarity">
    <text evidence="2 3">Belongs to the small heat shock protein (HSP20) family.</text>
</comment>
<keyword evidence="1" id="KW-0346">Stress response</keyword>
<dbReference type="InterPro" id="IPR008978">
    <property type="entry name" value="HSP20-like_chaperone"/>
</dbReference>
<dbReference type="InterPro" id="IPR031107">
    <property type="entry name" value="Small_HSP"/>
</dbReference>
<dbReference type="PROSITE" id="PS01031">
    <property type="entry name" value="SHSP"/>
    <property type="match status" value="1"/>
</dbReference>
<dbReference type="FunCoup" id="A0A0G4FYL3">
    <property type="interactions" value="46"/>
</dbReference>
<keyword evidence="6" id="KW-1185">Reference proteome</keyword>
<dbReference type="EMBL" id="CDMY01000529">
    <property type="protein sequence ID" value="CEM20460.1"/>
    <property type="molecule type" value="Genomic_DNA"/>
</dbReference>
<dbReference type="InterPro" id="IPR002068">
    <property type="entry name" value="A-crystallin/Hsp20_dom"/>
</dbReference>
<sequence length="187" mass="20903">MFRYDPFGADFRSLGRELRQMQRQMDSLFNDVGRLSGRPAGVGVMLTDTTPAEQEGATGQIAQHVSEERPPSSISSLLTWAPRMDISHDDSNNVIVAAELPGMTKQDIKLDFQDGLLSISGESKKEDKKEGEGWLYQERQVGKFHRCLRLPNTNEAAITAQYDNGVLKVTCPQKEPIQPVKKQITIQ</sequence>
<evidence type="ECO:0000313" key="5">
    <source>
        <dbReference type="EMBL" id="CEM20460.1"/>
    </source>
</evidence>
<dbReference type="SUPFAM" id="SSF49764">
    <property type="entry name" value="HSP20-like chaperones"/>
    <property type="match status" value="1"/>
</dbReference>
<protein>
    <recommendedName>
        <fullName evidence="4">SHSP domain-containing protein</fullName>
    </recommendedName>
</protein>
<gene>
    <name evidence="5" type="ORF">Vbra_16463</name>
</gene>
<dbReference type="PhylomeDB" id="A0A0G4FYL3"/>
<dbReference type="Proteomes" id="UP000041254">
    <property type="component" value="Unassembled WGS sequence"/>
</dbReference>
<name>A0A0G4FYL3_VITBC</name>
<dbReference type="STRING" id="1169540.A0A0G4FYL3"/>
<dbReference type="InParanoid" id="A0A0G4FYL3"/>
<dbReference type="Gene3D" id="2.60.40.790">
    <property type="match status" value="1"/>
</dbReference>
<dbReference type="VEuPathDB" id="CryptoDB:Vbra_16463"/>